<dbReference type="InterPro" id="IPR032508">
    <property type="entry name" value="FecR_C"/>
</dbReference>
<organism evidence="4 5">
    <name type="scientific">Sphingobacterium psychroaquaticum</name>
    <dbReference type="NCBI Taxonomy" id="561061"/>
    <lineage>
        <taxon>Bacteria</taxon>
        <taxon>Pseudomonadati</taxon>
        <taxon>Bacteroidota</taxon>
        <taxon>Sphingobacteriia</taxon>
        <taxon>Sphingobacteriales</taxon>
        <taxon>Sphingobacteriaceae</taxon>
        <taxon>Sphingobacterium</taxon>
    </lineage>
</organism>
<dbReference type="Pfam" id="PF04773">
    <property type="entry name" value="FecR"/>
    <property type="match status" value="1"/>
</dbReference>
<keyword evidence="5" id="KW-1185">Reference proteome</keyword>
<dbReference type="Gene3D" id="3.55.50.30">
    <property type="match status" value="1"/>
</dbReference>
<dbReference type="PIRSF" id="PIRSF018266">
    <property type="entry name" value="FecR"/>
    <property type="match status" value="1"/>
</dbReference>
<sequence>MKLEKFKEIIRQYQTGILPDIQKKNVDRWFDHISEDEIPPFKSNEERLRMQAEIWAKMPVEFQQQHKNTRLIKMRRWVSAAAAIVVLGLSGSLFFRTELRNLFHLQENQPPLLTEFSTPIGKLQKLQLPDSSTIFLNGNAKVRFDSKNFKNKRQIYLDQGEAFFAVKRDSLHPFSIKVGKLGVEVLGTSFNINHSISAKQITIDVKTGRVRVDGGKPDHTYLLTAGKGLHYNETNATFQHFDSNPQYSNVWIEGGIFLNGATFEELSELLYNRYGVVLKYDTQDTKAFSYSLLIPQVQSVDQLLQMICNIHQLKFRRTQNEVTLYP</sequence>
<dbReference type="InterPro" id="IPR012373">
    <property type="entry name" value="Ferrdict_sens_TM"/>
</dbReference>
<proteinExistence type="predicted"/>
<dbReference type="Gene3D" id="2.60.120.1440">
    <property type="match status" value="1"/>
</dbReference>
<evidence type="ECO:0000313" key="4">
    <source>
        <dbReference type="EMBL" id="SMG11970.1"/>
    </source>
</evidence>
<dbReference type="EMBL" id="FXAU01000001">
    <property type="protein sequence ID" value="SMG11970.1"/>
    <property type="molecule type" value="Genomic_DNA"/>
</dbReference>
<feature type="transmembrane region" description="Helical" evidence="1">
    <location>
        <begin position="77"/>
        <end position="95"/>
    </location>
</feature>
<feature type="domain" description="Protein FecR C-terminal" evidence="3">
    <location>
        <begin position="257"/>
        <end position="323"/>
    </location>
</feature>
<dbReference type="InterPro" id="IPR006860">
    <property type="entry name" value="FecR"/>
</dbReference>
<name>A0A1X7IBH5_9SPHI</name>
<reference evidence="4 5" key="1">
    <citation type="submission" date="2017-04" db="EMBL/GenBank/DDBJ databases">
        <authorList>
            <person name="Afonso C.L."/>
            <person name="Miller P.J."/>
            <person name="Scott M.A."/>
            <person name="Spackman E."/>
            <person name="Goraichik I."/>
            <person name="Dimitrov K.M."/>
            <person name="Suarez D.L."/>
            <person name="Swayne D.E."/>
        </authorList>
    </citation>
    <scope>NUCLEOTIDE SEQUENCE [LARGE SCALE GENOMIC DNA]</scope>
    <source>
        <strain evidence="4 5">DSM 22418</strain>
    </source>
</reference>
<dbReference type="PANTHER" id="PTHR30273">
    <property type="entry name" value="PERIPLASMIC SIGNAL SENSOR AND SIGMA FACTOR ACTIVATOR FECR-RELATED"/>
    <property type="match status" value="1"/>
</dbReference>
<dbReference type="AlphaFoldDB" id="A0A1X7IBH5"/>
<keyword evidence="1" id="KW-1133">Transmembrane helix</keyword>
<keyword evidence="1" id="KW-0472">Membrane</keyword>
<dbReference type="GO" id="GO:0016989">
    <property type="term" value="F:sigma factor antagonist activity"/>
    <property type="evidence" value="ECO:0007669"/>
    <property type="project" value="TreeGrafter"/>
</dbReference>
<evidence type="ECO:0000259" key="2">
    <source>
        <dbReference type="Pfam" id="PF04773"/>
    </source>
</evidence>
<feature type="domain" description="FecR protein" evidence="2">
    <location>
        <begin position="116"/>
        <end position="211"/>
    </location>
</feature>
<evidence type="ECO:0000256" key="1">
    <source>
        <dbReference type="SAM" id="Phobius"/>
    </source>
</evidence>
<accession>A0A1X7IBH5</accession>
<evidence type="ECO:0000259" key="3">
    <source>
        <dbReference type="Pfam" id="PF16344"/>
    </source>
</evidence>
<dbReference type="STRING" id="561061.SAMN05660862_0652"/>
<protein>
    <submittedName>
        <fullName evidence="4">FecR family protein</fullName>
    </submittedName>
</protein>
<dbReference type="OrthoDB" id="700427at2"/>
<dbReference type="Proteomes" id="UP000192980">
    <property type="component" value="Unassembled WGS sequence"/>
</dbReference>
<keyword evidence="1" id="KW-0812">Transmembrane</keyword>
<evidence type="ECO:0000313" key="5">
    <source>
        <dbReference type="Proteomes" id="UP000192980"/>
    </source>
</evidence>
<gene>
    <name evidence="4" type="ORF">SAMN05660862_0652</name>
</gene>
<dbReference type="PANTHER" id="PTHR30273:SF2">
    <property type="entry name" value="PROTEIN FECR"/>
    <property type="match status" value="1"/>
</dbReference>
<dbReference type="RefSeq" id="WP_085471513.1">
    <property type="nucleotide sequence ID" value="NZ_FXAU01000001.1"/>
</dbReference>
<dbReference type="Pfam" id="PF16344">
    <property type="entry name" value="FecR_C"/>
    <property type="match status" value="1"/>
</dbReference>